<proteinExistence type="inferred from homology"/>
<dbReference type="Proteomes" id="UP000260793">
    <property type="component" value="Unassembled WGS sequence"/>
</dbReference>
<dbReference type="EMBL" id="QSQN01000009">
    <property type="protein sequence ID" value="RGK41315.1"/>
    <property type="molecule type" value="Genomic_DNA"/>
</dbReference>
<feature type="binding site" evidence="3">
    <location>
        <position position="323"/>
    </location>
    <ligand>
        <name>CTP</name>
        <dbReference type="ChEBI" id="CHEBI:37563"/>
    </ligand>
</feature>
<comment type="function">
    <text evidence="4">Catalyzes two steps in the biosynthesis of coenzyme A. In the first step cysteine is conjugated to 4'-phosphopantothenate to form 4-phosphopantothenoylcysteine, in the latter compound is decarboxylated to form 4'-phosphopantotheine.</text>
</comment>
<evidence type="ECO:0000259" key="5">
    <source>
        <dbReference type="Pfam" id="PF02441"/>
    </source>
</evidence>
<dbReference type="Gene3D" id="3.40.50.1950">
    <property type="entry name" value="Flavin prenyltransferase-like"/>
    <property type="match status" value="1"/>
</dbReference>
<keyword evidence="2 3" id="KW-0456">Lyase</keyword>
<evidence type="ECO:0000259" key="6">
    <source>
        <dbReference type="Pfam" id="PF04127"/>
    </source>
</evidence>
<keyword evidence="3 4" id="KW-0285">Flavoprotein</keyword>
<comment type="cofactor">
    <cofactor evidence="3">
        <name>FMN</name>
        <dbReference type="ChEBI" id="CHEBI:58210"/>
    </cofactor>
    <text evidence="3">Binds 1 FMN per subunit.</text>
</comment>
<dbReference type="EMBL" id="QRHG01000013">
    <property type="protein sequence ID" value="RHF61134.1"/>
    <property type="molecule type" value="Genomic_DNA"/>
</dbReference>
<keyword evidence="3 4" id="KW-0436">Ligase</keyword>
<dbReference type="Gene3D" id="3.40.50.10300">
    <property type="entry name" value="CoaB-like"/>
    <property type="match status" value="1"/>
</dbReference>
<feature type="binding site" evidence="3">
    <location>
        <position position="278"/>
    </location>
    <ligand>
        <name>CTP</name>
        <dbReference type="ChEBI" id="CHEBI:37563"/>
    </ligand>
</feature>
<gene>
    <name evidence="3 7" type="primary">coaBC</name>
    <name evidence="8" type="ORF">DW672_06555</name>
    <name evidence="7" type="ORF">DXD17_04590</name>
</gene>
<dbReference type="InterPro" id="IPR035929">
    <property type="entry name" value="CoaB-like_sf"/>
</dbReference>
<dbReference type="InterPro" id="IPR003382">
    <property type="entry name" value="Flavoprotein"/>
</dbReference>
<evidence type="ECO:0000256" key="1">
    <source>
        <dbReference type="ARBA" id="ARBA00022793"/>
    </source>
</evidence>
<comment type="pathway">
    <text evidence="3 4">Cofactor biosynthesis; coenzyme A biosynthesis; CoA from (R)-pantothenate: step 2/5.</text>
</comment>
<dbReference type="EC" id="4.1.1.36" evidence="3"/>
<reference evidence="9 10" key="1">
    <citation type="submission" date="2018-08" db="EMBL/GenBank/DDBJ databases">
        <title>A genome reference for cultivated species of the human gut microbiota.</title>
        <authorList>
            <person name="Zou Y."/>
            <person name="Xue W."/>
            <person name="Luo G."/>
        </authorList>
    </citation>
    <scope>NUCLEOTIDE SEQUENCE [LARGE SCALE GENOMIC DNA]</scope>
    <source>
        <strain evidence="8 10">AM25-1LB</strain>
        <strain evidence="7 9">TF11-7</strain>
    </source>
</reference>
<evidence type="ECO:0000256" key="4">
    <source>
        <dbReference type="RuleBase" id="RU364078"/>
    </source>
</evidence>
<name>A0A3E4LVK4_9FIRM</name>
<evidence type="ECO:0000313" key="10">
    <source>
        <dbReference type="Proteomes" id="UP000284902"/>
    </source>
</evidence>
<dbReference type="GO" id="GO:0004633">
    <property type="term" value="F:phosphopantothenoylcysteine decarboxylase activity"/>
    <property type="evidence" value="ECO:0007669"/>
    <property type="project" value="UniProtKB-UniRule"/>
</dbReference>
<dbReference type="HAMAP" id="MF_02225">
    <property type="entry name" value="CoaBC"/>
    <property type="match status" value="1"/>
</dbReference>
<evidence type="ECO:0000313" key="8">
    <source>
        <dbReference type="EMBL" id="RHF61134.1"/>
    </source>
</evidence>
<keyword evidence="3 4" id="KW-0288">FMN</keyword>
<dbReference type="InterPro" id="IPR036551">
    <property type="entry name" value="Flavin_trans-like"/>
</dbReference>
<feature type="binding site" evidence="3">
    <location>
        <position position="288"/>
    </location>
    <ligand>
        <name>CTP</name>
        <dbReference type="ChEBI" id="CHEBI:37563"/>
    </ligand>
</feature>
<evidence type="ECO:0000256" key="3">
    <source>
        <dbReference type="HAMAP-Rule" id="MF_02225"/>
    </source>
</evidence>
<comment type="caution">
    <text evidence="3">Lacks conserved residue(s) required for the propagation of feature annotation.</text>
</comment>
<dbReference type="Pfam" id="PF02441">
    <property type="entry name" value="Flavoprotein"/>
    <property type="match status" value="1"/>
</dbReference>
<evidence type="ECO:0000313" key="9">
    <source>
        <dbReference type="Proteomes" id="UP000260793"/>
    </source>
</evidence>
<evidence type="ECO:0000313" key="7">
    <source>
        <dbReference type="EMBL" id="RGK41315.1"/>
    </source>
</evidence>
<dbReference type="Pfam" id="PF04127">
    <property type="entry name" value="DFP"/>
    <property type="match status" value="1"/>
</dbReference>
<keyword evidence="3" id="KW-0460">Magnesium</keyword>
<dbReference type="GO" id="GO:0071513">
    <property type="term" value="C:phosphopantothenoylcysteine decarboxylase complex"/>
    <property type="evidence" value="ECO:0007669"/>
    <property type="project" value="TreeGrafter"/>
</dbReference>
<dbReference type="InterPro" id="IPR005252">
    <property type="entry name" value="CoaBC"/>
</dbReference>
<dbReference type="GeneID" id="77335212"/>
<dbReference type="AlphaFoldDB" id="A0A3E4LVK4"/>
<dbReference type="RefSeq" id="WP_005610648.1">
    <property type="nucleotide sequence ID" value="NZ_CABKOA010000021.1"/>
</dbReference>
<keyword evidence="3" id="KW-0479">Metal-binding</keyword>
<feature type="domain" description="DNA/pantothenate metabolism flavoprotein C-terminal" evidence="6">
    <location>
        <begin position="185"/>
        <end position="394"/>
    </location>
</feature>
<comment type="caution">
    <text evidence="7">The sequence shown here is derived from an EMBL/GenBank/DDBJ whole genome shotgun (WGS) entry which is preliminary data.</text>
</comment>
<dbReference type="GO" id="GO:0015937">
    <property type="term" value="P:coenzyme A biosynthetic process"/>
    <property type="evidence" value="ECO:0007669"/>
    <property type="project" value="UniProtKB-UniRule"/>
</dbReference>
<keyword evidence="1 3" id="KW-0210">Decarboxylase</keyword>
<comment type="function">
    <text evidence="3">Catalyzes two sequential steps in the biosynthesis of coenzyme A. In the first step cysteine is conjugated to 4'-phosphopantothenate to form 4-phosphopantothenoylcysteine. In the second step the latter compound is decarboxylated to form 4'-phosphopantotheine.</text>
</comment>
<comment type="similarity">
    <text evidence="3 4">In the C-terminal section; belongs to the PPC synthetase family.</text>
</comment>
<comment type="pathway">
    <text evidence="3 4">Cofactor biosynthesis; coenzyme A biosynthesis; CoA from (R)-pantothenate: step 3/5.</text>
</comment>
<dbReference type="GO" id="GO:0004632">
    <property type="term" value="F:phosphopantothenate--cysteine ligase activity"/>
    <property type="evidence" value="ECO:0007669"/>
    <property type="project" value="UniProtKB-UniRule"/>
</dbReference>
<dbReference type="GO" id="GO:0046872">
    <property type="term" value="F:metal ion binding"/>
    <property type="evidence" value="ECO:0007669"/>
    <property type="project" value="UniProtKB-KW"/>
</dbReference>
<feature type="binding site" evidence="3">
    <location>
        <position position="341"/>
    </location>
    <ligand>
        <name>CTP</name>
        <dbReference type="ChEBI" id="CHEBI:37563"/>
    </ligand>
</feature>
<dbReference type="GO" id="GO:0015941">
    <property type="term" value="P:pantothenate catabolic process"/>
    <property type="evidence" value="ECO:0007669"/>
    <property type="project" value="InterPro"/>
</dbReference>
<dbReference type="PANTHER" id="PTHR14359:SF6">
    <property type="entry name" value="PHOSPHOPANTOTHENOYLCYSTEINE DECARBOXYLASE"/>
    <property type="match status" value="1"/>
</dbReference>
<sequence length="406" mass="44504">MLKGKTVLLGVSGSIAAYKIASLASALKKLDADVHVLMTQNATNFINPITFETLTGNKCLVDTFDRNFQYSVEHVSLAKKADVVMLAPASANVIGKIAGGIADDMLTTTVMACRCRKIIAPAMNTNMFENPIVQDNLKKLEYYGYEVISPAVGYLACGDTGAGKMPEPELLLEYILKEVAREKDMRGLKVLVTAGPTQEAVDPVRYITNHSTGRMGYAIARVCMQRGAEVTLVTGPSALKKPEFVKVVPVTTAKEMFDEVTGRAAEQDIIIKAAAVADYRPKYISDEKVKKKGDNLSLELERTDDILAYLGMHKKEEQFLCGFSMETEHMLENSRGKLQKKNLDMIVANSLKVEGAGFGGDTNIVTIITKDRDEQLGKMSKEDTAAEILDRILSFREGQEKNDISD</sequence>
<accession>A0A3E4LVK4</accession>
<dbReference type="InterPro" id="IPR007085">
    <property type="entry name" value="DNA/pantothenate-metab_flavo_C"/>
</dbReference>
<evidence type="ECO:0000256" key="2">
    <source>
        <dbReference type="ARBA" id="ARBA00023239"/>
    </source>
</evidence>
<feature type="binding site" evidence="3">
    <location>
        <position position="337"/>
    </location>
    <ligand>
        <name>CTP</name>
        <dbReference type="ChEBI" id="CHEBI:37563"/>
    </ligand>
</feature>
<feature type="region of interest" description="Phosphopantothenoylcysteine decarboxylase" evidence="3">
    <location>
        <begin position="1"/>
        <end position="189"/>
    </location>
</feature>
<dbReference type="PANTHER" id="PTHR14359">
    <property type="entry name" value="HOMO-OLIGOMERIC FLAVIN CONTAINING CYS DECARBOXYLASE FAMILY"/>
    <property type="match status" value="1"/>
</dbReference>
<protein>
    <recommendedName>
        <fullName evidence="3">Coenzyme A biosynthesis bifunctional protein CoaBC</fullName>
    </recommendedName>
    <alternativeName>
        <fullName evidence="3">DNA/pantothenate metabolism flavoprotein</fullName>
    </alternativeName>
    <alternativeName>
        <fullName evidence="3">Phosphopantothenoylcysteine synthetase/decarboxylase</fullName>
        <shortName evidence="3">PPCS-PPCDC</shortName>
    </alternativeName>
    <domain>
        <recommendedName>
            <fullName evidence="3">Phosphopantothenoylcysteine decarboxylase</fullName>
            <shortName evidence="3">PPC decarboxylase</shortName>
            <shortName evidence="3">PPC-DC</shortName>
            <ecNumber evidence="3">4.1.1.36</ecNumber>
        </recommendedName>
        <alternativeName>
            <fullName evidence="3">CoaC</fullName>
        </alternativeName>
    </domain>
    <domain>
        <recommendedName>
            <fullName evidence="3">Phosphopantothenate--cysteine ligase</fullName>
            <ecNumber evidence="3">6.3.2.5</ecNumber>
        </recommendedName>
        <alternativeName>
            <fullName evidence="3">CoaB</fullName>
        </alternativeName>
        <alternativeName>
            <fullName evidence="3">Phosphopantothenoylcysteine synthetase</fullName>
            <shortName evidence="3">PPC synthetase</shortName>
            <shortName evidence="3">PPC-S</shortName>
        </alternativeName>
    </domain>
</protein>
<dbReference type="Proteomes" id="UP000284902">
    <property type="component" value="Unassembled WGS sequence"/>
</dbReference>
<comment type="catalytic activity">
    <reaction evidence="3 4">
        <text>N-[(R)-4-phosphopantothenoyl]-L-cysteine + H(+) = (R)-4'-phosphopantetheine + CO2</text>
        <dbReference type="Rhea" id="RHEA:16793"/>
        <dbReference type="ChEBI" id="CHEBI:15378"/>
        <dbReference type="ChEBI" id="CHEBI:16526"/>
        <dbReference type="ChEBI" id="CHEBI:59458"/>
        <dbReference type="ChEBI" id="CHEBI:61723"/>
        <dbReference type="EC" id="4.1.1.36"/>
    </reaction>
</comment>
<organism evidence="7 9">
    <name type="scientific">[Ruminococcus] lactaris</name>
    <dbReference type="NCBI Taxonomy" id="46228"/>
    <lineage>
        <taxon>Bacteria</taxon>
        <taxon>Bacillati</taxon>
        <taxon>Bacillota</taxon>
        <taxon>Clostridia</taxon>
        <taxon>Lachnospirales</taxon>
        <taxon>Lachnospiraceae</taxon>
        <taxon>Mediterraneibacter</taxon>
    </lineage>
</organism>
<feature type="active site" description="Proton donor" evidence="3">
    <location>
        <position position="157"/>
    </location>
</feature>
<dbReference type="UniPathway" id="UPA00241">
    <property type="reaction ID" value="UER00353"/>
</dbReference>
<keyword evidence="3" id="KW-0511">Multifunctional enzyme</keyword>
<feature type="domain" description="Flavoprotein" evidence="5">
    <location>
        <begin position="5"/>
        <end position="176"/>
    </location>
</feature>
<dbReference type="NCBIfam" id="TIGR00521">
    <property type="entry name" value="coaBC_dfp"/>
    <property type="match status" value="1"/>
</dbReference>
<comment type="catalytic activity">
    <reaction evidence="3 4">
        <text>(R)-4'-phosphopantothenate + L-cysteine + CTP = N-[(R)-4-phosphopantothenoyl]-L-cysteine + CMP + diphosphate + H(+)</text>
        <dbReference type="Rhea" id="RHEA:19397"/>
        <dbReference type="ChEBI" id="CHEBI:10986"/>
        <dbReference type="ChEBI" id="CHEBI:15378"/>
        <dbReference type="ChEBI" id="CHEBI:33019"/>
        <dbReference type="ChEBI" id="CHEBI:35235"/>
        <dbReference type="ChEBI" id="CHEBI:37563"/>
        <dbReference type="ChEBI" id="CHEBI:59458"/>
        <dbReference type="ChEBI" id="CHEBI:60377"/>
        <dbReference type="EC" id="6.3.2.5"/>
    </reaction>
</comment>
<feature type="region of interest" description="Phosphopantothenate--cysteine ligase" evidence="3">
    <location>
        <begin position="190"/>
        <end position="406"/>
    </location>
</feature>
<comment type="similarity">
    <text evidence="3 4">In the N-terminal section; belongs to the HFCD (homo-oligomeric flavin containing Cys decarboxylase) superfamily.</text>
</comment>
<dbReference type="EC" id="6.3.2.5" evidence="3"/>
<dbReference type="GO" id="GO:0010181">
    <property type="term" value="F:FMN binding"/>
    <property type="evidence" value="ECO:0007669"/>
    <property type="project" value="UniProtKB-UniRule"/>
</dbReference>
<dbReference type="SUPFAM" id="SSF52507">
    <property type="entry name" value="Homo-oligomeric flavin-containing Cys decarboxylases, HFCD"/>
    <property type="match status" value="1"/>
</dbReference>
<comment type="cofactor">
    <cofactor evidence="3">
        <name>Mg(2+)</name>
        <dbReference type="ChEBI" id="CHEBI:18420"/>
    </cofactor>
</comment>
<dbReference type="SUPFAM" id="SSF102645">
    <property type="entry name" value="CoaB-like"/>
    <property type="match status" value="1"/>
</dbReference>